<comment type="caution">
    <text evidence="1">The sequence shown here is derived from an EMBL/GenBank/DDBJ whole genome shotgun (WGS) entry which is preliminary data.</text>
</comment>
<dbReference type="Proteomes" id="UP000178794">
    <property type="component" value="Unassembled WGS sequence"/>
</dbReference>
<gene>
    <name evidence="1" type="ORF">A3C89_03940</name>
</gene>
<dbReference type="EMBL" id="MFLF01000011">
    <property type="protein sequence ID" value="OGG60027.1"/>
    <property type="molecule type" value="Genomic_DNA"/>
</dbReference>
<name>A0A1F6DFD0_9BACT</name>
<dbReference type="STRING" id="1798492.A3C89_03940"/>
<proteinExistence type="predicted"/>
<reference evidence="1 2" key="1">
    <citation type="journal article" date="2016" name="Nat. Commun.">
        <title>Thousands of microbial genomes shed light on interconnected biogeochemical processes in an aquifer system.</title>
        <authorList>
            <person name="Anantharaman K."/>
            <person name="Brown C.T."/>
            <person name="Hug L.A."/>
            <person name="Sharon I."/>
            <person name="Castelle C.J."/>
            <person name="Probst A.J."/>
            <person name="Thomas B.C."/>
            <person name="Singh A."/>
            <person name="Wilkins M.J."/>
            <person name="Karaoz U."/>
            <person name="Brodie E.L."/>
            <person name="Williams K.H."/>
            <person name="Hubbard S.S."/>
            <person name="Banfield J.F."/>
        </authorList>
    </citation>
    <scope>NUCLEOTIDE SEQUENCE [LARGE SCALE GENOMIC DNA]</scope>
</reference>
<protein>
    <submittedName>
        <fullName evidence="1">Uncharacterized protein</fullName>
    </submittedName>
</protein>
<dbReference type="AlphaFoldDB" id="A0A1F6DFD0"/>
<evidence type="ECO:0000313" key="1">
    <source>
        <dbReference type="EMBL" id="OGG60027.1"/>
    </source>
</evidence>
<organism evidence="1 2">
    <name type="scientific">Candidatus Kaiserbacteria bacterium RIFCSPHIGHO2_02_FULL_50_50</name>
    <dbReference type="NCBI Taxonomy" id="1798492"/>
    <lineage>
        <taxon>Bacteria</taxon>
        <taxon>Candidatus Kaiseribacteriota</taxon>
    </lineage>
</organism>
<accession>A0A1F6DFD0</accession>
<sequence length="303" mass="33296">MIGRIAIVVAGIGVLSGATFFAYRATVLEASPPLAITQTDIRRIDSEAFRLVARAHLSEDAAFALYERLARLEAAYLTRLQERGVLEGSIAPLAEQVLCDALPEECIYLWKTFDDYRAHADPVVRADTDTVLRTDAGAGEAATAHAPAAFVLEEEESQYDAMMAERTAQQARAALIWYAGEGTRRTPGILLDLVSGYLALDTNRSVLAFAQMRADILSRAYRVYRAAEAQSNAYVSPQENERAFPSSLAALRAATKLLRPQLHAQGQKDLDAELLEAQDALWWSGAYYDYALKDALSETMFVP</sequence>
<evidence type="ECO:0000313" key="2">
    <source>
        <dbReference type="Proteomes" id="UP000178794"/>
    </source>
</evidence>